<dbReference type="Pfam" id="PF00512">
    <property type="entry name" value="HisKA"/>
    <property type="match status" value="1"/>
</dbReference>
<dbReference type="Gene3D" id="3.30.565.10">
    <property type="entry name" value="Histidine kinase-like ATPase, C-terminal domain"/>
    <property type="match status" value="2"/>
</dbReference>
<dbReference type="InterPro" id="IPR005467">
    <property type="entry name" value="His_kinase_dom"/>
</dbReference>
<dbReference type="Gene3D" id="1.10.287.130">
    <property type="match status" value="1"/>
</dbReference>
<dbReference type="RefSeq" id="WP_282912989.1">
    <property type="nucleotide sequence ID" value="NZ_JAGRPV010000002.1"/>
</dbReference>
<feature type="domain" description="Histidine kinase" evidence="11">
    <location>
        <begin position="451"/>
        <end position="662"/>
    </location>
</feature>
<dbReference type="InterPro" id="IPR001789">
    <property type="entry name" value="Sig_transdc_resp-reg_receiver"/>
</dbReference>
<dbReference type="SUPFAM" id="SSF52172">
    <property type="entry name" value="CheY-like"/>
    <property type="match status" value="1"/>
</dbReference>
<keyword evidence="8" id="KW-0902">Two-component regulatory system</keyword>
<dbReference type="EMBL" id="JAGRPV010000002">
    <property type="protein sequence ID" value="MDI4650121.1"/>
    <property type="molecule type" value="Genomic_DNA"/>
</dbReference>
<feature type="transmembrane region" description="Helical" evidence="10">
    <location>
        <begin position="339"/>
        <end position="360"/>
    </location>
</feature>
<dbReference type="SMART" id="SM00387">
    <property type="entry name" value="HATPase_c"/>
    <property type="match status" value="2"/>
</dbReference>
<dbReference type="GO" id="GO:0016301">
    <property type="term" value="F:kinase activity"/>
    <property type="evidence" value="ECO:0007669"/>
    <property type="project" value="UniProtKB-KW"/>
</dbReference>
<feature type="domain" description="Response regulatory" evidence="12">
    <location>
        <begin position="695"/>
        <end position="812"/>
    </location>
</feature>
<evidence type="ECO:0000313" key="13">
    <source>
        <dbReference type="EMBL" id="MDI4650121.1"/>
    </source>
</evidence>
<dbReference type="CDD" id="cd00082">
    <property type="entry name" value="HisKA"/>
    <property type="match status" value="1"/>
</dbReference>
<dbReference type="Pfam" id="PF07695">
    <property type="entry name" value="7TMR-DISM_7TM"/>
    <property type="match status" value="1"/>
</dbReference>
<accession>A0ABT6TTC8</accession>
<feature type="transmembrane region" description="Helical" evidence="10">
    <location>
        <begin position="219"/>
        <end position="238"/>
    </location>
</feature>
<evidence type="ECO:0000256" key="9">
    <source>
        <dbReference type="PROSITE-ProRule" id="PRU00169"/>
    </source>
</evidence>
<dbReference type="SMART" id="SM00388">
    <property type="entry name" value="HisKA"/>
    <property type="match status" value="1"/>
</dbReference>
<evidence type="ECO:0000256" key="4">
    <source>
        <dbReference type="ARBA" id="ARBA00022679"/>
    </source>
</evidence>
<keyword evidence="7" id="KW-0067">ATP-binding</keyword>
<dbReference type="InterPro" id="IPR011006">
    <property type="entry name" value="CheY-like_superfamily"/>
</dbReference>
<dbReference type="PROSITE" id="PS50110">
    <property type="entry name" value="RESPONSE_REGULATORY"/>
    <property type="match status" value="1"/>
</dbReference>
<feature type="domain" description="Histidine kinase" evidence="11">
    <location>
        <begin position="924"/>
        <end position="1023"/>
    </location>
</feature>
<dbReference type="InterPro" id="IPR003594">
    <property type="entry name" value="HATPase_dom"/>
</dbReference>
<feature type="transmembrane region" description="Helical" evidence="10">
    <location>
        <begin position="245"/>
        <end position="265"/>
    </location>
</feature>
<dbReference type="Gene3D" id="3.40.50.2300">
    <property type="match status" value="1"/>
</dbReference>
<keyword evidence="6 13" id="KW-0418">Kinase</keyword>
<evidence type="ECO:0000256" key="1">
    <source>
        <dbReference type="ARBA" id="ARBA00000085"/>
    </source>
</evidence>
<keyword evidence="10" id="KW-1133">Transmembrane helix</keyword>
<dbReference type="SUPFAM" id="SSF55874">
    <property type="entry name" value="ATPase domain of HSP90 chaperone/DNA topoisomerase II/histidine kinase"/>
    <property type="match status" value="2"/>
</dbReference>
<dbReference type="Proteomes" id="UP001161691">
    <property type="component" value="Unassembled WGS sequence"/>
</dbReference>
<dbReference type="Gene3D" id="2.60.120.260">
    <property type="entry name" value="Galactose-binding domain-like"/>
    <property type="match status" value="1"/>
</dbReference>
<evidence type="ECO:0000256" key="5">
    <source>
        <dbReference type="ARBA" id="ARBA00022741"/>
    </source>
</evidence>
<feature type="transmembrane region" description="Helical" evidence="10">
    <location>
        <begin position="285"/>
        <end position="303"/>
    </location>
</feature>
<dbReference type="InterPro" id="IPR004358">
    <property type="entry name" value="Sig_transdc_His_kin-like_C"/>
</dbReference>
<proteinExistence type="predicted"/>
<feature type="modified residue" description="4-aspartylphosphate" evidence="9">
    <location>
        <position position="745"/>
    </location>
</feature>
<comment type="catalytic activity">
    <reaction evidence="1">
        <text>ATP + protein L-histidine = ADP + protein N-phospho-L-histidine.</text>
        <dbReference type="EC" id="2.7.13.3"/>
    </reaction>
</comment>
<keyword evidence="10" id="KW-0472">Membrane</keyword>
<dbReference type="InterPro" id="IPR036097">
    <property type="entry name" value="HisK_dim/P_sf"/>
</dbReference>
<keyword evidence="5" id="KW-0547">Nucleotide-binding</keyword>
<dbReference type="InterPro" id="IPR036890">
    <property type="entry name" value="HATPase_C_sf"/>
</dbReference>
<dbReference type="InterPro" id="IPR003661">
    <property type="entry name" value="HisK_dim/P_dom"/>
</dbReference>
<dbReference type="PANTHER" id="PTHR34220:SF7">
    <property type="entry name" value="SENSOR HISTIDINE KINASE YPDA"/>
    <property type="match status" value="1"/>
</dbReference>
<dbReference type="InterPro" id="IPR011623">
    <property type="entry name" value="7TMR_DISM_rcpt_extracell_dom1"/>
</dbReference>
<organism evidence="13 14">
    <name type="scientific">Cohnella hashimotonis</name>
    <dbReference type="NCBI Taxonomy" id="2826895"/>
    <lineage>
        <taxon>Bacteria</taxon>
        <taxon>Bacillati</taxon>
        <taxon>Bacillota</taxon>
        <taxon>Bacilli</taxon>
        <taxon>Bacillales</taxon>
        <taxon>Paenibacillaceae</taxon>
        <taxon>Cohnella</taxon>
    </lineage>
</organism>
<evidence type="ECO:0000256" key="10">
    <source>
        <dbReference type="SAM" id="Phobius"/>
    </source>
</evidence>
<evidence type="ECO:0000259" key="12">
    <source>
        <dbReference type="PROSITE" id="PS50110"/>
    </source>
</evidence>
<feature type="transmembrane region" description="Helical" evidence="10">
    <location>
        <begin position="372"/>
        <end position="392"/>
    </location>
</feature>
<feature type="transmembrane region" description="Helical" evidence="10">
    <location>
        <begin position="398"/>
        <end position="421"/>
    </location>
</feature>
<comment type="caution">
    <text evidence="13">The sequence shown here is derived from an EMBL/GenBank/DDBJ whole genome shotgun (WGS) entry which is preliminary data.</text>
</comment>
<dbReference type="Pfam" id="PF00072">
    <property type="entry name" value="Response_reg"/>
    <property type="match status" value="1"/>
</dbReference>
<sequence>MKNLGMRGIKNITGRLDRFLIGLAIAVILLGAAMFWMNQSGRGGPQAKQGTLDLSGWNFRSDGTVKLNGEWAFYPDRLLTPADFANGRQPAGMRYIQVPGVWNGEDMKGYGYATYRLSIRIQPTDLTLAIHKHVIRFADRMFLDGKELASSGSPGASRGSYEPGNFPYTVSFVEEGDRIDLLIQVANFDYPTGGIALPLRLGLSDDIQLSRAAQTMFEWSGAIILLLFGIFSLLLYFFFQRHLPFLSFGLFFLCFAVLIVMNGQRMLFQLLSDMPFEIMWKIKDLSILLAIPFLNVYTAYAYATGLARRMLLYPAGAIGLLCLVIVGIPYRVYAPALDFIMLIFMLLLMALVLFVLGLYLKPAATSSSKREIKMYLLALVSLLLLLISSAFLNQGDGTFLPSILSDVLGLSFVIFVVAMLAQNYFATYQSMVKLTAELQAANQLKDEFLLRTSYELNTPLQGIMNLSQSLLDSSAHLPKDRRVGSRDKLQIIRNTAYRMSNLVNDIIDLTRIKDGHLEVSLKSVDLVACVAIAFEVNGFLAREKSVRLEHRLDPESRHATADENRLMQVLSNLIDYSMKFDDLTAILVSGHRRDDMSVLQIEAIVWGAGITADSKSRQPGFYGANLAAAIELTRLMGGEMRILPGEQARGSVIFELVLPMAEAPNLDRDDIILREIGERTQSGPTSQGPTGGVYTVLVVEEEPLHLELMVNLLISEGYRVLTARSGEEAIERLEGGTRPDIVLLDVLLHGGGSYEISRKIRRQYTPIELPLLFVAARTTPADVEAGLAAGGNDFISKPLDASEVRVRIRTQLAMKRLAKEATASEMAFLQSQIKPHFLYNALGTIMSLCYTDGPRAGELLAVLSKYLRIIFHEDHKEESVLLYKEIELVRAYVDIEKERFGNRLAVEIDVDERLMSFKVMPLTIQPLVENAIRHGVAKKLNGGRVLLSVQRRGSEVEIVVEDNGVGMAERQVRDLMDTVHDASDGVGFANIAKRLGHLNGSRPHIESSPGVGTRITIRLPIKDDSERRE</sequence>
<evidence type="ECO:0000259" key="11">
    <source>
        <dbReference type="PROSITE" id="PS50109"/>
    </source>
</evidence>
<keyword evidence="14" id="KW-1185">Reference proteome</keyword>
<dbReference type="CDD" id="cd17574">
    <property type="entry name" value="REC_OmpR"/>
    <property type="match status" value="1"/>
</dbReference>
<evidence type="ECO:0000256" key="8">
    <source>
        <dbReference type="ARBA" id="ARBA00023012"/>
    </source>
</evidence>
<evidence type="ECO:0000313" key="14">
    <source>
        <dbReference type="Proteomes" id="UP001161691"/>
    </source>
</evidence>
<dbReference type="Pfam" id="PF06580">
    <property type="entry name" value="His_kinase"/>
    <property type="match status" value="1"/>
</dbReference>
<dbReference type="PANTHER" id="PTHR34220">
    <property type="entry name" value="SENSOR HISTIDINE KINASE YPDA"/>
    <property type="match status" value="1"/>
</dbReference>
<feature type="transmembrane region" description="Helical" evidence="10">
    <location>
        <begin position="310"/>
        <end position="333"/>
    </location>
</feature>
<dbReference type="SUPFAM" id="SSF47384">
    <property type="entry name" value="Homodimeric domain of signal transducing histidine kinase"/>
    <property type="match status" value="1"/>
</dbReference>
<gene>
    <name evidence="13" type="ORF">KB449_34650</name>
</gene>
<name>A0ABT6TTC8_9BACL</name>
<dbReference type="InterPro" id="IPR050640">
    <property type="entry name" value="Bact_2-comp_sensor_kinase"/>
</dbReference>
<evidence type="ECO:0000256" key="6">
    <source>
        <dbReference type="ARBA" id="ARBA00022777"/>
    </source>
</evidence>
<feature type="transmembrane region" description="Helical" evidence="10">
    <location>
        <begin position="20"/>
        <end position="37"/>
    </location>
</feature>
<dbReference type="PROSITE" id="PS50109">
    <property type="entry name" value="HIS_KIN"/>
    <property type="match status" value="2"/>
</dbReference>
<evidence type="ECO:0000256" key="2">
    <source>
        <dbReference type="ARBA" id="ARBA00012438"/>
    </source>
</evidence>
<keyword evidence="3 9" id="KW-0597">Phosphoprotein</keyword>
<evidence type="ECO:0000256" key="3">
    <source>
        <dbReference type="ARBA" id="ARBA00022553"/>
    </source>
</evidence>
<keyword evidence="10" id="KW-0812">Transmembrane</keyword>
<dbReference type="SUPFAM" id="SSF49785">
    <property type="entry name" value="Galactose-binding domain-like"/>
    <property type="match status" value="1"/>
</dbReference>
<dbReference type="InterPro" id="IPR010559">
    <property type="entry name" value="Sig_transdc_His_kin_internal"/>
</dbReference>
<dbReference type="EC" id="2.7.13.3" evidence="2"/>
<keyword evidence="4" id="KW-0808">Transferase</keyword>
<dbReference type="InterPro" id="IPR008979">
    <property type="entry name" value="Galactose-bd-like_sf"/>
</dbReference>
<reference evidence="13" key="1">
    <citation type="submission" date="2023-04" db="EMBL/GenBank/DDBJ databases">
        <title>Comparative genomic analysis of Cohnella hashimotonis sp. nov., isolated from the International Space Station.</title>
        <authorList>
            <person name="Venkateswaran K."/>
            <person name="Simpson A."/>
        </authorList>
    </citation>
    <scope>NUCLEOTIDE SEQUENCE</scope>
    <source>
        <strain evidence="13">F6_2S_P_1</strain>
    </source>
</reference>
<dbReference type="SMART" id="SM00448">
    <property type="entry name" value="REC"/>
    <property type="match status" value="1"/>
</dbReference>
<evidence type="ECO:0000256" key="7">
    <source>
        <dbReference type="ARBA" id="ARBA00022840"/>
    </source>
</evidence>
<dbReference type="Pfam" id="PF02518">
    <property type="entry name" value="HATPase_c"/>
    <property type="match status" value="1"/>
</dbReference>
<dbReference type="PRINTS" id="PR00344">
    <property type="entry name" value="BCTRLSENSOR"/>
</dbReference>
<protein>
    <recommendedName>
        <fullName evidence="2">histidine kinase</fullName>
        <ecNumber evidence="2">2.7.13.3</ecNumber>
    </recommendedName>
</protein>